<dbReference type="Pfam" id="PF00144">
    <property type="entry name" value="Beta-lactamase"/>
    <property type="match status" value="1"/>
</dbReference>
<organism evidence="3 4">
    <name type="scientific">Mobilicoccus caccae</name>
    <dbReference type="NCBI Taxonomy" id="1859295"/>
    <lineage>
        <taxon>Bacteria</taxon>
        <taxon>Bacillati</taxon>
        <taxon>Actinomycetota</taxon>
        <taxon>Actinomycetes</taxon>
        <taxon>Micrococcales</taxon>
        <taxon>Dermatophilaceae</taxon>
        <taxon>Mobilicoccus</taxon>
    </lineage>
</organism>
<feature type="domain" description="Beta-lactamase-related" evidence="2">
    <location>
        <begin position="39"/>
        <end position="326"/>
    </location>
</feature>
<dbReference type="InterPro" id="IPR050789">
    <property type="entry name" value="Diverse_Enzym_Activities"/>
</dbReference>
<feature type="transmembrane region" description="Helical" evidence="1">
    <location>
        <begin position="424"/>
        <end position="443"/>
    </location>
</feature>
<evidence type="ECO:0000259" key="2">
    <source>
        <dbReference type="Pfam" id="PF00144"/>
    </source>
</evidence>
<keyword evidence="4" id="KW-1185">Reference proteome</keyword>
<feature type="transmembrane region" description="Helical" evidence="1">
    <location>
        <begin position="361"/>
        <end position="381"/>
    </location>
</feature>
<keyword evidence="1" id="KW-0812">Transmembrane</keyword>
<dbReference type="Proteomes" id="UP001157126">
    <property type="component" value="Unassembled WGS sequence"/>
</dbReference>
<dbReference type="SUPFAM" id="SSF56601">
    <property type="entry name" value="beta-lactamase/transpeptidase-like"/>
    <property type="match status" value="1"/>
</dbReference>
<dbReference type="PANTHER" id="PTHR43283:SF7">
    <property type="entry name" value="BETA-LACTAMASE-RELATED DOMAIN-CONTAINING PROTEIN"/>
    <property type="match status" value="1"/>
</dbReference>
<evidence type="ECO:0000256" key="1">
    <source>
        <dbReference type="SAM" id="Phobius"/>
    </source>
</evidence>
<name>A0ABQ6ISP6_9MICO</name>
<keyword evidence="1" id="KW-0472">Membrane</keyword>
<dbReference type="Gene3D" id="3.40.710.10">
    <property type="entry name" value="DD-peptidase/beta-lactamase superfamily"/>
    <property type="match status" value="1"/>
</dbReference>
<accession>A0ABQ6ISP6</accession>
<dbReference type="EMBL" id="BSUO01000001">
    <property type="protein sequence ID" value="GMA40958.1"/>
    <property type="molecule type" value="Genomic_DNA"/>
</dbReference>
<gene>
    <name evidence="3" type="ORF">GCM10025883_30030</name>
</gene>
<protein>
    <recommendedName>
        <fullName evidence="2">Beta-lactamase-related domain-containing protein</fullName>
    </recommendedName>
</protein>
<dbReference type="RefSeq" id="WP_284304574.1">
    <property type="nucleotide sequence ID" value="NZ_BSUO01000001.1"/>
</dbReference>
<evidence type="ECO:0000313" key="3">
    <source>
        <dbReference type="EMBL" id="GMA40958.1"/>
    </source>
</evidence>
<dbReference type="InterPro" id="IPR001466">
    <property type="entry name" value="Beta-lactam-related"/>
</dbReference>
<feature type="transmembrane region" description="Helical" evidence="1">
    <location>
        <begin position="388"/>
        <end position="404"/>
    </location>
</feature>
<reference evidence="4" key="1">
    <citation type="journal article" date="2019" name="Int. J. Syst. Evol. Microbiol.">
        <title>The Global Catalogue of Microorganisms (GCM) 10K type strain sequencing project: providing services to taxonomists for standard genome sequencing and annotation.</title>
        <authorList>
            <consortium name="The Broad Institute Genomics Platform"/>
            <consortium name="The Broad Institute Genome Sequencing Center for Infectious Disease"/>
            <person name="Wu L."/>
            <person name="Ma J."/>
        </authorList>
    </citation>
    <scope>NUCLEOTIDE SEQUENCE [LARGE SCALE GENOMIC DNA]</scope>
    <source>
        <strain evidence="4">NBRC 113072</strain>
    </source>
</reference>
<proteinExistence type="predicted"/>
<keyword evidence="1" id="KW-1133">Transmembrane helix</keyword>
<evidence type="ECO:0000313" key="4">
    <source>
        <dbReference type="Proteomes" id="UP001157126"/>
    </source>
</evidence>
<dbReference type="InterPro" id="IPR012338">
    <property type="entry name" value="Beta-lactam/transpept-like"/>
</dbReference>
<dbReference type="PANTHER" id="PTHR43283">
    <property type="entry name" value="BETA-LACTAMASE-RELATED"/>
    <property type="match status" value="1"/>
</dbReference>
<comment type="caution">
    <text evidence="3">The sequence shown here is derived from an EMBL/GenBank/DDBJ whole genome shotgun (WGS) entry which is preliminary data.</text>
</comment>
<sequence>MAIWLRAHALLGLIVLVTGVLLCPGPSRAVETAASDGDVDAVMREAVREVGAPGAAWVVVEKDGTVREGATGVDGHGSPFGPDSPVLVGSVSKPIAATVAVRLADQGTLDLDAPVVQVLPEFAGEDQRRAHVTLRHLLAHTGGLPFGADRLDVDDPARTPASVVAETADTPLEGDPGQTYRYSSLGYVVVAAVLERATGRSLGDLANETFPQAHLVTDPGSIPPGYRSPWSPVAQPAPRDGAGAGYGYLGGSARSLAEVGRAMLADPERLRRMTDVSPADGAVTGLGWRVSAAADGPVVWHTGTVPGSFTALFLEPEQGRVAAVTLPVSGVMDEERLYAAAHRLLDVAGGDVPTEIPPPTLRWGVLGGLGLVGVVACALLTRGRLMRVCGIVLALTPLALMIAAPPLLDVPLRYLWLWVPEVPVGVGLVLVAATITLVTGVVVRHGQAG</sequence>